<evidence type="ECO:0000313" key="3">
    <source>
        <dbReference type="Proteomes" id="UP000093122"/>
    </source>
</evidence>
<feature type="domain" description="Glycosyltransferase 2-like" evidence="1">
    <location>
        <begin position="5"/>
        <end position="120"/>
    </location>
</feature>
<dbReference type="RefSeq" id="WP_000867341.1">
    <property type="nucleotide sequence ID" value="NZ_BCNI01000007.1"/>
</dbReference>
<dbReference type="InterPro" id="IPR029044">
    <property type="entry name" value="Nucleotide-diphossugar_trans"/>
</dbReference>
<evidence type="ECO:0000313" key="2">
    <source>
        <dbReference type="EMBL" id="OCM72000.1"/>
    </source>
</evidence>
<keyword evidence="2" id="KW-0808">Transferase</keyword>
<dbReference type="EMBL" id="MAWT01000011">
    <property type="protein sequence ID" value="OCM72000.1"/>
    <property type="molecule type" value="Genomic_DNA"/>
</dbReference>
<dbReference type="OMA" id="HESMIRT"/>
<proteinExistence type="predicted"/>
<reference evidence="2 3" key="1">
    <citation type="journal article" date="2016" name="Sci. Rep.">
        <title>Serotype IV Streptococcus agalactiae ST-452 has arisen from large genomic recombination events between CC23 and the hypervirulent CC17 lineages.</title>
        <authorList>
            <person name="Campisi E."/>
            <person name="Rinaudo C.D."/>
            <person name="Donati C."/>
            <person name="Barucco M."/>
            <person name="Torricelli G."/>
            <person name="Edwards M.S."/>
            <person name="Baker C.J."/>
            <person name="Margarit I."/>
            <person name="Rosini R."/>
        </authorList>
    </citation>
    <scope>NUCLEOTIDE SEQUENCE [LARGE SCALE GENOMIC DNA]</scope>
    <source>
        <strain evidence="2 3">CZ-PW-140</strain>
    </source>
</reference>
<name>A0A0E1EIS2_STRAG</name>
<evidence type="ECO:0000259" key="1">
    <source>
        <dbReference type="Pfam" id="PF00535"/>
    </source>
</evidence>
<dbReference type="Gene3D" id="3.90.550.10">
    <property type="entry name" value="Spore Coat Polysaccharide Biosynthesis Protein SpsA, Chain A"/>
    <property type="match status" value="1"/>
</dbReference>
<dbReference type="AlphaFoldDB" id="A0A0E1EIS2"/>
<dbReference type="Proteomes" id="UP000093122">
    <property type="component" value="Unassembled WGS sequence"/>
</dbReference>
<accession>A0A0E1EIS2</accession>
<dbReference type="GO" id="GO:0016758">
    <property type="term" value="F:hexosyltransferase activity"/>
    <property type="evidence" value="ECO:0007669"/>
    <property type="project" value="UniProtKB-ARBA"/>
</dbReference>
<dbReference type="InterPro" id="IPR001173">
    <property type="entry name" value="Glyco_trans_2-like"/>
</dbReference>
<comment type="caution">
    <text evidence="2">The sequence shown here is derived from an EMBL/GenBank/DDBJ whole genome shotgun (WGS) entry which is preliminary data.</text>
</comment>
<sequence length="313" mass="36784">MKVNILMATYNGEKFLAQQIESIQKQTFKEWNLLIRDDGSSDKTCDIIRNFTAKDSRIRFINENEHHNLGVIKSFFTLVNYEVADFYFFSDQDDVWLPEKLSVSLEAAKHKASDVPLLVYTDLKVVNQELNILQDSMIRAQSHHANTTLLPELTENTVTGGTMMINHALAEKWFTPNDILMHDWFLALLAASLGEIIYLDLPTQLYRQHDNNVLGARTMDKRFKILREGPKSIFTRYWKLIHDSQKQASLIVDKYGDIMTVTDLELIKCFIKIDKQPFMTRLRWLWKYGYSKNQFKHQVVFKWLIATNYYNKR</sequence>
<organism evidence="2 3">
    <name type="scientific">Streptococcus agalactiae</name>
    <dbReference type="NCBI Taxonomy" id="1311"/>
    <lineage>
        <taxon>Bacteria</taxon>
        <taxon>Bacillati</taxon>
        <taxon>Bacillota</taxon>
        <taxon>Bacilli</taxon>
        <taxon>Lactobacillales</taxon>
        <taxon>Streptococcaceae</taxon>
        <taxon>Streptococcus</taxon>
    </lineage>
</organism>
<dbReference type="PANTHER" id="PTHR22916">
    <property type="entry name" value="GLYCOSYLTRANSFERASE"/>
    <property type="match status" value="1"/>
</dbReference>
<dbReference type="CDD" id="cd04196">
    <property type="entry name" value="GT_2_like_d"/>
    <property type="match status" value="1"/>
</dbReference>
<dbReference type="KEGG" id="sage:EN72_07880"/>
<dbReference type="Pfam" id="PF00535">
    <property type="entry name" value="Glycos_transf_2"/>
    <property type="match status" value="1"/>
</dbReference>
<gene>
    <name evidence="2" type="ORF">AX245_07925</name>
</gene>
<dbReference type="SUPFAM" id="SSF53448">
    <property type="entry name" value="Nucleotide-diphospho-sugar transferases"/>
    <property type="match status" value="1"/>
</dbReference>
<dbReference type="PANTHER" id="PTHR22916:SF3">
    <property type="entry name" value="UDP-GLCNAC:BETAGAL BETA-1,3-N-ACETYLGLUCOSAMINYLTRANSFERASE-LIKE PROTEIN 1"/>
    <property type="match status" value="1"/>
</dbReference>
<protein>
    <submittedName>
        <fullName evidence="2">Alpha-L-Rha alpha-1,3-L-rhamnosyltransferase</fullName>
    </submittedName>
</protein>